<evidence type="ECO:0000256" key="3">
    <source>
        <dbReference type="ARBA" id="ARBA00022692"/>
    </source>
</evidence>
<keyword evidence="5 6" id="KW-0472">Membrane</keyword>
<feature type="transmembrane region" description="Helical" evidence="6">
    <location>
        <begin position="226"/>
        <end position="248"/>
    </location>
</feature>
<dbReference type="Gene3D" id="1.20.1250.20">
    <property type="entry name" value="MFS general substrate transporter like domains"/>
    <property type="match status" value="1"/>
</dbReference>
<proteinExistence type="predicted"/>
<feature type="transmembrane region" description="Helical" evidence="6">
    <location>
        <begin position="184"/>
        <end position="206"/>
    </location>
</feature>
<evidence type="ECO:0000313" key="9">
    <source>
        <dbReference type="EMBL" id="TBU65953.1"/>
    </source>
</evidence>
<dbReference type="SUPFAM" id="SSF103473">
    <property type="entry name" value="MFS general substrate transporter"/>
    <property type="match status" value="1"/>
</dbReference>
<keyword evidence="3 6" id="KW-0812">Transmembrane</keyword>
<dbReference type="InterPro" id="IPR036259">
    <property type="entry name" value="MFS_trans_sf"/>
</dbReference>
<dbReference type="CDD" id="cd17330">
    <property type="entry name" value="MFS_SLC46_TetA_like"/>
    <property type="match status" value="1"/>
</dbReference>
<feature type="transmembrane region" description="Helical" evidence="6">
    <location>
        <begin position="293"/>
        <end position="320"/>
    </location>
</feature>
<dbReference type="OrthoDB" id="419616at2759"/>
<evidence type="ECO:0000256" key="5">
    <source>
        <dbReference type="ARBA" id="ARBA00023136"/>
    </source>
</evidence>
<dbReference type="GO" id="GO:0022857">
    <property type="term" value="F:transmembrane transporter activity"/>
    <property type="evidence" value="ECO:0007669"/>
    <property type="project" value="InterPro"/>
</dbReference>
<dbReference type="InterPro" id="IPR001958">
    <property type="entry name" value="Tet-R_TetA/multi-R_MdtG-like"/>
</dbReference>
<gene>
    <name evidence="9" type="ORF">BD310DRAFT_804118</name>
    <name evidence="8" type="ORF">BD311DRAFT_687289</name>
</gene>
<dbReference type="GO" id="GO:0016020">
    <property type="term" value="C:membrane"/>
    <property type="evidence" value="ECO:0007669"/>
    <property type="project" value="UniProtKB-SubCell"/>
</dbReference>
<feature type="transmembrane region" description="Helical" evidence="6">
    <location>
        <begin position="127"/>
        <end position="146"/>
    </location>
</feature>
<feature type="domain" description="Major facilitator superfamily (MFS) profile" evidence="7">
    <location>
        <begin position="55"/>
        <end position="504"/>
    </location>
</feature>
<protein>
    <submittedName>
        <fullName evidence="9">MFS general substrate transporter</fullName>
    </submittedName>
</protein>
<keyword evidence="4 6" id="KW-1133">Transmembrane helix</keyword>
<evidence type="ECO:0000256" key="6">
    <source>
        <dbReference type="SAM" id="Phobius"/>
    </source>
</evidence>
<feature type="transmembrane region" description="Helical" evidence="6">
    <location>
        <begin position="366"/>
        <end position="385"/>
    </location>
</feature>
<dbReference type="Proteomes" id="UP000292082">
    <property type="component" value="Unassembled WGS sequence"/>
</dbReference>
<name>A0A4Q9QDR0_9APHY</name>
<accession>A0A4Q9QDR0</accession>
<dbReference type="EMBL" id="ML145084">
    <property type="protein sequence ID" value="TBU65953.1"/>
    <property type="molecule type" value="Genomic_DNA"/>
</dbReference>
<keyword evidence="10" id="KW-1185">Reference proteome</keyword>
<sequence>MAIDSHSSSGLGPSQLPQEEARRLFDDYDVLNDDSALENQKSTRRDKSTPIPKAQLATLCAVRLVDPIAFTQIFPYVNEMMAHLHLTEDPSKIGFYSGLVESSFAVAQVLSIYQWARLSDIIGRRPIVLLGISGIGIATVCMGLSSTLSGVLFARSLSGLFSGNIAVIHSVLGEITDSTNQAIAFSLYGLCWPLGAVIGPLMGGLLSNPADKFSWFDTPLFRRYPYLLPCVTAAVIAWAGCLYGYIHLGETLPSKRRLQKDNIQMSECHGGAFEKPPQPATIRYLLSIPLVRALCLSGAGLSFIATGFDVTFVLFCYTSIAQGGLAFNATQIGYALSISGCVSISLQLFCMPYLLRRFDHARMYNFCMGLWPFCFVLLPGLNIIARMGTVDPATGMLDPTTMAFVWMGICVILAISRSAALAFSVSMLLVKEAAPDPTSLGVTNGITQFAMCLSRSFSPAFASSLLAFSIGYEFILLRYLWVMVMATICFLGTTLSRRIAEGRRTPAPL</sequence>
<dbReference type="InterPro" id="IPR020846">
    <property type="entry name" value="MFS_dom"/>
</dbReference>
<evidence type="ECO:0000256" key="4">
    <source>
        <dbReference type="ARBA" id="ARBA00022989"/>
    </source>
</evidence>
<comment type="subcellular location">
    <subcellularLocation>
        <location evidence="1">Membrane</location>
        <topology evidence="1">Multi-pass membrane protein</topology>
    </subcellularLocation>
</comment>
<dbReference type="PANTHER" id="PTHR23504:SF15">
    <property type="entry name" value="MAJOR FACILITATOR SUPERFAMILY (MFS) PROFILE DOMAIN-CONTAINING PROTEIN"/>
    <property type="match status" value="1"/>
</dbReference>
<evidence type="ECO:0000313" key="10">
    <source>
        <dbReference type="Proteomes" id="UP000292082"/>
    </source>
</evidence>
<dbReference type="AlphaFoldDB" id="A0A4Q9QDR0"/>
<evidence type="ECO:0000313" key="8">
    <source>
        <dbReference type="EMBL" id="TBU32382.1"/>
    </source>
</evidence>
<dbReference type="Proteomes" id="UP000292957">
    <property type="component" value="Unassembled WGS sequence"/>
</dbReference>
<dbReference type="InterPro" id="IPR011701">
    <property type="entry name" value="MFS"/>
</dbReference>
<evidence type="ECO:0000256" key="1">
    <source>
        <dbReference type="ARBA" id="ARBA00004141"/>
    </source>
</evidence>
<dbReference type="Pfam" id="PF07690">
    <property type="entry name" value="MFS_1"/>
    <property type="match status" value="1"/>
</dbReference>
<evidence type="ECO:0000256" key="2">
    <source>
        <dbReference type="ARBA" id="ARBA00022448"/>
    </source>
</evidence>
<evidence type="ECO:0000259" key="7">
    <source>
        <dbReference type="PROSITE" id="PS50850"/>
    </source>
</evidence>
<dbReference type="OMA" id="LYGLCWP"/>
<dbReference type="PRINTS" id="PR01035">
    <property type="entry name" value="TCRTETA"/>
</dbReference>
<feature type="transmembrane region" description="Helical" evidence="6">
    <location>
        <begin position="476"/>
        <end position="495"/>
    </location>
</feature>
<feature type="transmembrane region" description="Helical" evidence="6">
    <location>
        <begin position="332"/>
        <end position="354"/>
    </location>
</feature>
<organism evidence="9 10">
    <name type="scientific">Dichomitus squalens</name>
    <dbReference type="NCBI Taxonomy" id="114155"/>
    <lineage>
        <taxon>Eukaryota</taxon>
        <taxon>Fungi</taxon>
        <taxon>Dikarya</taxon>
        <taxon>Basidiomycota</taxon>
        <taxon>Agaricomycotina</taxon>
        <taxon>Agaricomycetes</taxon>
        <taxon>Polyporales</taxon>
        <taxon>Polyporaceae</taxon>
        <taxon>Dichomitus</taxon>
    </lineage>
</organism>
<keyword evidence="2" id="KW-0813">Transport</keyword>
<dbReference type="PROSITE" id="PS50850">
    <property type="entry name" value="MFS"/>
    <property type="match status" value="1"/>
</dbReference>
<dbReference type="EMBL" id="ML143395">
    <property type="protein sequence ID" value="TBU32382.1"/>
    <property type="molecule type" value="Genomic_DNA"/>
</dbReference>
<dbReference type="PANTHER" id="PTHR23504">
    <property type="entry name" value="MAJOR FACILITATOR SUPERFAMILY DOMAIN-CONTAINING PROTEIN 10"/>
    <property type="match status" value="1"/>
</dbReference>
<reference evidence="9 10" key="1">
    <citation type="submission" date="2019-01" db="EMBL/GenBank/DDBJ databases">
        <title>Draft genome sequences of three monokaryotic isolates of the white-rot basidiomycete fungus Dichomitus squalens.</title>
        <authorList>
            <consortium name="DOE Joint Genome Institute"/>
            <person name="Lopez S.C."/>
            <person name="Andreopoulos B."/>
            <person name="Pangilinan J."/>
            <person name="Lipzen A."/>
            <person name="Riley R."/>
            <person name="Ahrendt S."/>
            <person name="Ng V."/>
            <person name="Barry K."/>
            <person name="Daum C."/>
            <person name="Grigoriev I.V."/>
            <person name="Hilden K.S."/>
            <person name="Makela M.R."/>
            <person name="de Vries R.P."/>
        </authorList>
    </citation>
    <scope>NUCLEOTIDE SEQUENCE [LARGE SCALE GENOMIC DNA]</scope>
    <source>
        <strain evidence="9 10">CBS 464.89</strain>
        <strain evidence="8">OM18370.1</strain>
    </source>
</reference>
<feature type="transmembrane region" description="Helical" evidence="6">
    <location>
        <begin position="152"/>
        <end position="172"/>
    </location>
</feature>
<feature type="transmembrane region" description="Helical" evidence="6">
    <location>
        <begin position="405"/>
        <end position="429"/>
    </location>
</feature>